<keyword evidence="1" id="KW-0472">Membrane</keyword>
<evidence type="ECO:0000313" key="3">
    <source>
        <dbReference type="Proteomes" id="UP000719412"/>
    </source>
</evidence>
<keyword evidence="3" id="KW-1185">Reference proteome</keyword>
<reference evidence="2" key="2">
    <citation type="submission" date="2021-08" db="EMBL/GenBank/DDBJ databases">
        <authorList>
            <person name="Eriksson T."/>
        </authorList>
    </citation>
    <scope>NUCLEOTIDE SEQUENCE</scope>
    <source>
        <strain evidence="2">Stoneville</strain>
        <tissue evidence="2">Whole head</tissue>
    </source>
</reference>
<proteinExistence type="predicted"/>
<dbReference type="AlphaFoldDB" id="A0A8J6LE12"/>
<feature type="transmembrane region" description="Helical" evidence="1">
    <location>
        <begin position="116"/>
        <end position="141"/>
    </location>
</feature>
<dbReference type="EMBL" id="JABDTM020015637">
    <property type="protein sequence ID" value="KAH0819084.1"/>
    <property type="molecule type" value="Genomic_DNA"/>
</dbReference>
<accession>A0A8J6LE12</accession>
<name>A0A8J6LE12_TENMO</name>
<gene>
    <name evidence="2" type="ORF">GEV33_003707</name>
</gene>
<sequence>MLIQNSGCNYGLQCTENVACKIRCQNKEQNFEGVDYAVLTTVDDVASAGTERSAASLSAASDSLLGLNHRVLAGSSSSSDGAGAGTRGRYQRRGVACPESPTRNWNLEEIPCWARLGWWLVAFSSVLFDLVLFSGVVWAVAH</sequence>
<reference evidence="2" key="1">
    <citation type="journal article" date="2020" name="J Insects Food Feed">
        <title>The yellow mealworm (Tenebrio molitor) genome: a resource for the emerging insects as food and feed industry.</title>
        <authorList>
            <person name="Eriksson T."/>
            <person name="Andere A."/>
            <person name="Kelstrup H."/>
            <person name="Emery V."/>
            <person name="Picard C."/>
        </authorList>
    </citation>
    <scope>NUCLEOTIDE SEQUENCE</scope>
    <source>
        <strain evidence="2">Stoneville</strain>
        <tissue evidence="2">Whole head</tissue>
    </source>
</reference>
<dbReference type="Proteomes" id="UP000719412">
    <property type="component" value="Unassembled WGS sequence"/>
</dbReference>
<evidence type="ECO:0000313" key="2">
    <source>
        <dbReference type="EMBL" id="KAH0819084.1"/>
    </source>
</evidence>
<protein>
    <submittedName>
        <fullName evidence="2">Uncharacterized protein</fullName>
    </submittedName>
</protein>
<keyword evidence="1" id="KW-1133">Transmembrane helix</keyword>
<evidence type="ECO:0000256" key="1">
    <source>
        <dbReference type="SAM" id="Phobius"/>
    </source>
</evidence>
<comment type="caution">
    <text evidence="2">The sequence shown here is derived from an EMBL/GenBank/DDBJ whole genome shotgun (WGS) entry which is preliminary data.</text>
</comment>
<organism evidence="2 3">
    <name type="scientific">Tenebrio molitor</name>
    <name type="common">Yellow mealworm beetle</name>
    <dbReference type="NCBI Taxonomy" id="7067"/>
    <lineage>
        <taxon>Eukaryota</taxon>
        <taxon>Metazoa</taxon>
        <taxon>Ecdysozoa</taxon>
        <taxon>Arthropoda</taxon>
        <taxon>Hexapoda</taxon>
        <taxon>Insecta</taxon>
        <taxon>Pterygota</taxon>
        <taxon>Neoptera</taxon>
        <taxon>Endopterygota</taxon>
        <taxon>Coleoptera</taxon>
        <taxon>Polyphaga</taxon>
        <taxon>Cucujiformia</taxon>
        <taxon>Tenebrionidae</taxon>
        <taxon>Tenebrio</taxon>
    </lineage>
</organism>
<keyword evidence="1" id="KW-0812">Transmembrane</keyword>